<dbReference type="Proteomes" id="UP001519331">
    <property type="component" value="Unassembled WGS sequence"/>
</dbReference>
<accession>A0ABS4SXP9</accession>
<feature type="compositionally biased region" description="Polar residues" evidence="5">
    <location>
        <begin position="150"/>
        <end position="165"/>
    </location>
</feature>
<evidence type="ECO:0000256" key="1">
    <source>
        <dbReference type="ARBA" id="ARBA00023015"/>
    </source>
</evidence>
<dbReference type="SUPFAM" id="SSF46689">
    <property type="entry name" value="Homeodomain-like"/>
    <property type="match status" value="1"/>
</dbReference>
<dbReference type="InterPro" id="IPR036271">
    <property type="entry name" value="Tet_transcr_reg_TetR-rel_C_sf"/>
</dbReference>
<evidence type="ECO:0000313" key="8">
    <source>
        <dbReference type="Proteomes" id="UP001519331"/>
    </source>
</evidence>
<dbReference type="Gene3D" id="1.10.357.10">
    <property type="entry name" value="Tetracycline Repressor, domain 2"/>
    <property type="match status" value="1"/>
</dbReference>
<keyword evidence="3" id="KW-0804">Transcription</keyword>
<dbReference type="Gene3D" id="1.10.10.60">
    <property type="entry name" value="Homeodomain-like"/>
    <property type="match status" value="1"/>
</dbReference>
<dbReference type="InterPro" id="IPR009057">
    <property type="entry name" value="Homeodomain-like_sf"/>
</dbReference>
<evidence type="ECO:0000313" key="7">
    <source>
        <dbReference type="EMBL" id="MBP2316984.1"/>
    </source>
</evidence>
<proteinExistence type="predicted"/>
<dbReference type="EMBL" id="JAGINX010000001">
    <property type="protein sequence ID" value="MBP2316984.1"/>
    <property type="molecule type" value="Genomic_DNA"/>
</dbReference>
<sequence>MSLSSERIVETAVGLLTEYGLHDVTMRRLASELSVRPGALYYHVPHKQELLRRVAHQLLAPLQKPDADPVELMLQFRDTVLPLRDGGDLLLIAYGLDQRIPPVPALEESLQAAGLGADAARRHSAVLMRFALGAVAAEQNISLLSGSQNAVQPATSPGHPQSAQNAAGTALSAAPAAESADLYAYGLRSLLAQAA</sequence>
<dbReference type="PROSITE" id="PS50977">
    <property type="entry name" value="HTH_TETR_2"/>
    <property type="match status" value="1"/>
</dbReference>
<dbReference type="Pfam" id="PF00440">
    <property type="entry name" value="TetR_N"/>
    <property type="match status" value="1"/>
</dbReference>
<keyword evidence="2 4" id="KW-0238">DNA-binding</keyword>
<organism evidence="7 8">
    <name type="scientific">Nesterenkonia lacusekhoensis</name>
    <dbReference type="NCBI Taxonomy" id="150832"/>
    <lineage>
        <taxon>Bacteria</taxon>
        <taxon>Bacillati</taxon>
        <taxon>Actinomycetota</taxon>
        <taxon>Actinomycetes</taxon>
        <taxon>Micrococcales</taxon>
        <taxon>Micrococcaceae</taxon>
        <taxon>Nesterenkonia</taxon>
    </lineage>
</organism>
<evidence type="ECO:0000256" key="5">
    <source>
        <dbReference type="SAM" id="MobiDB-lite"/>
    </source>
</evidence>
<evidence type="ECO:0000256" key="2">
    <source>
        <dbReference type="ARBA" id="ARBA00023125"/>
    </source>
</evidence>
<dbReference type="InterPro" id="IPR001647">
    <property type="entry name" value="HTH_TetR"/>
</dbReference>
<dbReference type="PRINTS" id="PR00455">
    <property type="entry name" value="HTHTETR"/>
</dbReference>
<dbReference type="InterPro" id="IPR050109">
    <property type="entry name" value="HTH-type_TetR-like_transc_reg"/>
</dbReference>
<evidence type="ECO:0000256" key="3">
    <source>
        <dbReference type="ARBA" id="ARBA00023163"/>
    </source>
</evidence>
<gene>
    <name evidence="7" type="ORF">JOF45_000003</name>
</gene>
<protein>
    <submittedName>
        <fullName evidence="7">AcrR family transcriptional regulator</fullName>
    </submittedName>
</protein>
<feature type="DNA-binding region" description="H-T-H motif" evidence="4">
    <location>
        <begin position="25"/>
        <end position="44"/>
    </location>
</feature>
<feature type="domain" description="HTH tetR-type" evidence="6">
    <location>
        <begin position="2"/>
        <end position="62"/>
    </location>
</feature>
<evidence type="ECO:0000256" key="4">
    <source>
        <dbReference type="PROSITE-ProRule" id="PRU00335"/>
    </source>
</evidence>
<dbReference type="PANTHER" id="PTHR30055">
    <property type="entry name" value="HTH-TYPE TRANSCRIPTIONAL REGULATOR RUTR"/>
    <property type="match status" value="1"/>
</dbReference>
<dbReference type="RefSeq" id="WP_210047223.1">
    <property type="nucleotide sequence ID" value="NZ_JAGINX010000001.1"/>
</dbReference>
<comment type="caution">
    <text evidence="7">The sequence shown here is derived from an EMBL/GenBank/DDBJ whole genome shotgun (WGS) entry which is preliminary data.</text>
</comment>
<evidence type="ECO:0000259" key="6">
    <source>
        <dbReference type="PROSITE" id="PS50977"/>
    </source>
</evidence>
<dbReference type="PANTHER" id="PTHR30055:SF234">
    <property type="entry name" value="HTH-TYPE TRANSCRIPTIONAL REGULATOR BETI"/>
    <property type="match status" value="1"/>
</dbReference>
<reference evidence="7 8" key="1">
    <citation type="submission" date="2021-03" db="EMBL/GenBank/DDBJ databases">
        <title>Sequencing the genomes of 1000 actinobacteria strains.</title>
        <authorList>
            <person name="Klenk H.-P."/>
        </authorList>
    </citation>
    <scope>NUCLEOTIDE SEQUENCE [LARGE SCALE GENOMIC DNA]</scope>
    <source>
        <strain evidence="7 8">DSM 12544</strain>
    </source>
</reference>
<keyword evidence="1" id="KW-0805">Transcription regulation</keyword>
<name>A0ABS4SXP9_9MICC</name>
<keyword evidence="8" id="KW-1185">Reference proteome</keyword>
<feature type="region of interest" description="Disordered" evidence="5">
    <location>
        <begin position="150"/>
        <end position="169"/>
    </location>
</feature>
<dbReference type="SUPFAM" id="SSF48498">
    <property type="entry name" value="Tetracyclin repressor-like, C-terminal domain"/>
    <property type="match status" value="1"/>
</dbReference>